<feature type="domain" description="GFO/IDH/MocA-like oxidoreductase" evidence="4">
    <location>
        <begin position="133"/>
        <end position="247"/>
    </location>
</feature>
<dbReference type="InterPro" id="IPR000683">
    <property type="entry name" value="Gfo/Idh/MocA-like_OxRdtase_N"/>
</dbReference>
<sequence length="327" mass="36279">MGKTIRWGILGAANFAKTSMAPAIHAAKGAKLVALATSSREKAEGFQAFCPELDVMTDYDALLARDDIDAVYIPLPNHLHVPWAIKAMKAGKHVLVEKPVAMAAEEIDELIALRDDTGLLCAEAYMIVHHPQWARAKEILSGGRLGELAHVDTFFSYNNPEMGNIRNRPETGGGSIRDIGVYTYGSTRWATGQEPREITHTNIRYENDVDVFAEVNANFESFSYHAITSMRINISQSITFYGDAGVLRMDAPFNAELFGPTQMHLIDAKGRETVEYFGDVNQYVLQVENFCAAVVSGQEAHADYPWTLENARGTQSMIDRIFTTDKR</sequence>
<dbReference type="Gene3D" id="3.40.50.720">
    <property type="entry name" value="NAD(P)-binding Rossmann-like Domain"/>
    <property type="match status" value="1"/>
</dbReference>
<evidence type="ECO:0000256" key="1">
    <source>
        <dbReference type="ARBA" id="ARBA00010928"/>
    </source>
</evidence>
<evidence type="ECO:0000256" key="2">
    <source>
        <dbReference type="ARBA" id="ARBA00023002"/>
    </source>
</evidence>
<dbReference type="Gene3D" id="3.30.360.10">
    <property type="entry name" value="Dihydrodipicolinate Reductase, domain 2"/>
    <property type="match status" value="1"/>
</dbReference>
<dbReference type="InterPro" id="IPR055170">
    <property type="entry name" value="GFO_IDH_MocA-like_dom"/>
</dbReference>
<feature type="domain" description="Gfo/Idh/MocA-like oxidoreductase N-terminal" evidence="3">
    <location>
        <begin position="5"/>
        <end position="122"/>
    </location>
</feature>
<dbReference type="SUPFAM" id="SSF51735">
    <property type="entry name" value="NAD(P)-binding Rossmann-fold domains"/>
    <property type="match status" value="1"/>
</dbReference>
<evidence type="ECO:0000259" key="4">
    <source>
        <dbReference type="Pfam" id="PF22725"/>
    </source>
</evidence>
<dbReference type="RefSeq" id="WP_123792139.1">
    <property type="nucleotide sequence ID" value="NZ_RKQK01000001.1"/>
</dbReference>
<dbReference type="InterPro" id="IPR050984">
    <property type="entry name" value="Gfo/Idh/MocA_domain"/>
</dbReference>
<dbReference type="InterPro" id="IPR036291">
    <property type="entry name" value="NAD(P)-bd_dom_sf"/>
</dbReference>
<evidence type="ECO:0000259" key="3">
    <source>
        <dbReference type="Pfam" id="PF01408"/>
    </source>
</evidence>
<reference evidence="5 6" key="1">
    <citation type="submission" date="2018-11" db="EMBL/GenBank/DDBJ databases">
        <title>Genomic Encyclopedia of Type Strains, Phase IV (KMG-IV): sequencing the most valuable type-strain genomes for metagenomic binning, comparative biology and taxonomic classification.</title>
        <authorList>
            <person name="Goeker M."/>
        </authorList>
    </citation>
    <scope>NUCLEOTIDE SEQUENCE [LARGE SCALE GENOMIC DNA]</scope>
    <source>
        <strain evidence="5 6">DSM 104731</strain>
    </source>
</reference>
<comment type="caution">
    <text evidence="5">The sequence shown here is derived from an EMBL/GenBank/DDBJ whole genome shotgun (WGS) entry which is preliminary data.</text>
</comment>
<dbReference type="OrthoDB" id="9815825at2"/>
<dbReference type="AlphaFoldDB" id="A0A3N4UMU5"/>
<dbReference type="SUPFAM" id="SSF55347">
    <property type="entry name" value="Glyceraldehyde-3-phosphate dehydrogenase-like, C-terminal domain"/>
    <property type="match status" value="1"/>
</dbReference>
<dbReference type="Pfam" id="PF01408">
    <property type="entry name" value="GFO_IDH_MocA"/>
    <property type="match status" value="1"/>
</dbReference>
<comment type="similarity">
    <text evidence="1">Belongs to the Gfo/Idh/MocA family.</text>
</comment>
<dbReference type="Pfam" id="PF22725">
    <property type="entry name" value="GFO_IDH_MocA_C3"/>
    <property type="match status" value="1"/>
</dbReference>
<dbReference type="PANTHER" id="PTHR22604">
    <property type="entry name" value="OXIDOREDUCTASES"/>
    <property type="match status" value="1"/>
</dbReference>
<accession>A0A3N4UMU5</accession>
<dbReference type="EMBL" id="RKQK01000001">
    <property type="protein sequence ID" value="RPE71976.1"/>
    <property type="molecule type" value="Genomic_DNA"/>
</dbReference>
<name>A0A3N4UMU5_9RHOB</name>
<dbReference type="GO" id="GO:0000166">
    <property type="term" value="F:nucleotide binding"/>
    <property type="evidence" value="ECO:0007669"/>
    <property type="project" value="InterPro"/>
</dbReference>
<dbReference type="GO" id="GO:0016491">
    <property type="term" value="F:oxidoreductase activity"/>
    <property type="evidence" value="ECO:0007669"/>
    <property type="project" value="UniProtKB-KW"/>
</dbReference>
<proteinExistence type="inferred from homology"/>
<keyword evidence="2" id="KW-0560">Oxidoreductase</keyword>
<protein>
    <submittedName>
        <fullName evidence="5">Putative dehydrogenase</fullName>
    </submittedName>
</protein>
<evidence type="ECO:0000313" key="6">
    <source>
        <dbReference type="Proteomes" id="UP000269689"/>
    </source>
</evidence>
<organism evidence="5 6">
    <name type="scientific">Pacificibacter maritimus</name>
    <dbReference type="NCBI Taxonomy" id="762213"/>
    <lineage>
        <taxon>Bacteria</taxon>
        <taxon>Pseudomonadati</taxon>
        <taxon>Pseudomonadota</taxon>
        <taxon>Alphaproteobacteria</taxon>
        <taxon>Rhodobacterales</taxon>
        <taxon>Roseobacteraceae</taxon>
        <taxon>Pacificibacter</taxon>
    </lineage>
</organism>
<keyword evidence="6" id="KW-1185">Reference proteome</keyword>
<dbReference type="Proteomes" id="UP000269689">
    <property type="component" value="Unassembled WGS sequence"/>
</dbReference>
<gene>
    <name evidence="5" type="ORF">EDD53_1111</name>
</gene>
<evidence type="ECO:0000313" key="5">
    <source>
        <dbReference type="EMBL" id="RPE71976.1"/>
    </source>
</evidence>
<dbReference type="PANTHER" id="PTHR22604:SF105">
    <property type="entry name" value="TRANS-1,2-DIHYDROBENZENE-1,2-DIOL DEHYDROGENASE"/>
    <property type="match status" value="1"/>
</dbReference>